<feature type="region of interest" description="Disordered" evidence="5">
    <location>
        <begin position="292"/>
        <end position="319"/>
    </location>
</feature>
<dbReference type="GO" id="GO:0008544">
    <property type="term" value="P:epidermis development"/>
    <property type="evidence" value="ECO:0007669"/>
    <property type="project" value="TreeGrafter"/>
</dbReference>
<feature type="transmembrane region" description="Helical" evidence="6">
    <location>
        <begin position="327"/>
        <end position="351"/>
    </location>
</feature>
<organism evidence="8">
    <name type="scientific">Ursus maritimus</name>
    <name type="common">Polar bear</name>
    <name type="synonym">Thalarctos maritimus</name>
    <dbReference type="NCBI Taxonomy" id="29073"/>
    <lineage>
        <taxon>Eukaryota</taxon>
        <taxon>Metazoa</taxon>
        <taxon>Chordata</taxon>
        <taxon>Craniata</taxon>
        <taxon>Vertebrata</taxon>
        <taxon>Euteleostomi</taxon>
        <taxon>Mammalia</taxon>
        <taxon>Eutheria</taxon>
        <taxon>Laurasiatheria</taxon>
        <taxon>Carnivora</taxon>
        <taxon>Caniformia</taxon>
        <taxon>Ursidae</taxon>
        <taxon>Ursus</taxon>
    </lineage>
</organism>
<evidence type="ECO:0000256" key="3">
    <source>
        <dbReference type="ARBA" id="ARBA00023136"/>
    </source>
</evidence>
<dbReference type="SMART" id="SM00765">
    <property type="entry name" value="MANEC"/>
    <property type="match status" value="1"/>
</dbReference>
<sequence length="381" mass="43078">NHTAVPLFLVKWILPLSDIVTKLLFFSERLLARVSTCLYIYLVRGVCDHSLSEKEEKQRGESTSSRGDCWIRRFPGLLIDLEESQKLGAQFLKYYSESTGQKCGRSCCLRKDVSCNVAVFYHDPIHDNVNCLHIHCPTLESCVLEPGTSAILYNITEGIDPDLLVFEQSPPTYLNTRSSSNTWDRLRILKATHLDKQQTTVINQMLPSTEAPSITTHQDLVVNTDDTRYSRELTTDSWARFISLKDSIITDVNMVSHSTDFINNPDNKTISPFFVPIDTKLFHRPIPSRLNSSKQLLNKTKGSNSRNHTSEKGDMTPDGASMTSKMWLAPVALCTSVVFLCCCIIILASGYRRKQQGQYKLGQRKSESRQIKKFSTLKGNS</sequence>
<dbReference type="InterPro" id="IPR013980">
    <property type="entry name" value="MANSC_dom"/>
</dbReference>
<evidence type="ECO:0000256" key="1">
    <source>
        <dbReference type="ARBA" id="ARBA00004370"/>
    </source>
</evidence>
<dbReference type="InterPro" id="IPR011106">
    <property type="entry name" value="MANSC_N"/>
</dbReference>
<evidence type="ECO:0000256" key="4">
    <source>
        <dbReference type="ARBA" id="ARBA00023180"/>
    </source>
</evidence>
<dbReference type="GO" id="GO:0005886">
    <property type="term" value="C:plasma membrane"/>
    <property type="evidence" value="ECO:0007669"/>
    <property type="project" value="TreeGrafter"/>
</dbReference>
<evidence type="ECO:0000313" key="8">
    <source>
        <dbReference type="Ensembl" id="ENSUMAP00000001703"/>
    </source>
</evidence>
<keyword evidence="6" id="KW-1133">Transmembrane helix</keyword>
<keyword evidence="4" id="KW-0325">Glycoprotein</keyword>
<accession>A0A452T1T2</accession>
<dbReference type="GO" id="GO:0060429">
    <property type="term" value="P:epithelium development"/>
    <property type="evidence" value="ECO:0007669"/>
    <property type="project" value="TreeGrafter"/>
</dbReference>
<name>A0A452T1T2_URSMA</name>
<dbReference type="Pfam" id="PF07502">
    <property type="entry name" value="MANEC"/>
    <property type="match status" value="1"/>
</dbReference>
<evidence type="ECO:0000259" key="7">
    <source>
        <dbReference type="PROSITE" id="PS50986"/>
    </source>
</evidence>
<keyword evidence="6" id="KW-0812">Transmembrane</keyword>
<dbReference type="PANTHER" id="PTHR46750">
    <property type="entry name" value="KUNITZ-TYPE PROTEASE INHIBITOR 1"/>
    <property type="match status" value="1"/>
</dbReference>
<dbReference type="GeneTree" id="ENSGT00940000153377"/>
<evidence type="ECO:0000256" key="6">
    <source>
        <dbReference type="SAM" id="Phobius"/>
    </source>
</evidence>
<dbReference type="PANTHER" id="PTHR46750:SF2">
    <property type="entry name" value="MANSC DOMAIN-CONTAINING PROTEIN 4"/>
    <property type="match status" value="1"/>
</dbReference>
<evidence type="ECO:0000256" key="5">
    <source>
        <dbReference type="SAM" id="MobiDB-lite"/>
    </source>
</evidence>
<evidence type="ECO:0000256" key="2">
    <source>
        <dbReference type="ARBA" id="ARBA00022729"/>
    </source>
</evidence>
<proteinExistence type="predicted"/>
<reference evidence="8" key="1">
    <citation type="submission" date="2019-03" db="UniProtKB">
        <authorList>
            <consortium name="Ensembl"/>
        </authorList>
    </citation>
    <scope>IDENTIFICATION</scope>
</reference>
<dbReference type="AlphaFoldDB" id="A0A452T1T2"/>
<dbReference type="GO" id="GO:0030198">
    <property type="term" value="P:extracellular matrix organization"/>
    <property type="evidence" value="ECO:0007669"/>
    <property type="project" value="TreeGrafter"/>
</dbReference>
<feature type="compositionally biased region" description="Polar residues" evidence="5">
    <location>
        <begin position="292"/>
        <end position="307"/>
    </location>
</feature>
<protein>
    <submittedName>
        <fullName evidence="8">MANSC domain containing 4</fullName>
    </submittedName>
</protein>
<dbReference type="Ensembl" id="ENSUMAT00000002117.1">
    <property type="protein sequence ID" value="ENSUMAP00000001703.1"/>
    <property type="gene ID" value="ENSUMAG00000001597.1"/>
</dbReference>
<dbReference type="GO" id="GO:0004867">
    <property type="term" value="F:serine-type endopeptidase inhibitor activity"/>
    <property type="evidence" value="ECO:0007669"/>
    <property type="project" value="TreeGrafter"/>
</dbReference>
<feature type="domain" description="MANSC" evidence="7">
    <location>
        <begin position="73"/>
        <end position="153"/>
    </location>
</feature>
<keyword evidence="2" id="KW-0732">Signal</keyword>
<keyword evidence="3 6" id="KW-0472">Membrane</keyword>
<comment type="subcellular location">
    <subcellularLocation>
        <location evidence="1">Membrane</location>
    </subcellularLocation>
</comment>
<dbReference type="PROSITE" id="PS50986">
    <property type="entry name" value="MANSC"/>
    <property type="match status" value="1"/>
</dbReference>
<gene>
    <name evidence="8" type="primary">MANSC4</name>
</gene>